<dbReference type="EMBL" id="APVG01000023">
    <property type="protein sequence ID" value="ENY72013.1"/>
    <property type="molecule type" value="Genomic_DNA"/>
</dbReference>
<reference evidence="2 3" key="1">
    <citation type="journal article" date="2013" name="Genome Announc.">
        <title>Draft Genome Sequence of the Aeromonas diversa Type Strain.</title>
        <authorList>
            <person name="Farfan M."/>
            <person name="Spataro N."/>
            <person name="Sanglas A."/>
            <person name="Albarral V."/>
            <person name="Loren J.G."/>
            <person name="Bosch E."/>
            <person name="Fuste M.C."/>
        </authorList>
    </citation>
    <scope>NUCLEOTIDE SEQUENCE [LARGE SCALE GENOMIC DNA]</scope>
    <source>
        <strain evidence="2 3">2478-85</strain>
    </source>
</reference>
<dbReference type="Pfam" id="PF01909">
    <property type="entry name" value="NTP_transf_2"/>
    <property type="match status" value="1"/>
</dbReference>
<dbReference type="CDD" id="cd05403">
    <property type="entry name" value="NT_KNTase_like"/>
    <property type="match status" value="1"/>
</dbReference>
<dbReference type="InterPro" id="IPR043519">
    <property type="entry name" value="NT_sf"/>
</dbReference>
<evidence type="ECO:0000259" key="1">
    <source>
        <dbReference type="Pfam" id="PF01909"/>
    </source>
</evidence>
<dbReference type="InterPro" id="IPR002934">
    <property type="entry name" value="Polymerase_NTP_transf_dom"/>
</dbReference>
<sequence>MDDMRWQTMPPRQHALLQTLAHQGEAHPDIEAAVVVGSLAKGTADRVSDVDVLLLATPGFHRQAEPLVRAIVGDREIFHCWQGEHDEDASYWRYIFCDMTSIEIHILDRGVTFPLARPYLTLFDKAACVPALEVSGPTPSHWDFPAYMAQGGGLVWELFDCLKWAERGQRALVRHHLRKLLAEMDKDPHLSSPPEA</sequence>
<dbReference type="PATRIC" id="fig|1268237.3.peg.2001"/>
<feature type="domain" description="Polymerase nucleotidyl transferase" evidence="1">
    <location>
        <begin position="30"/>
        <end position="69"/>
    </location>
</feature>
<dbReference type="AlphaFoldDB" id="N9VK52"/>
<keyword evidence="3" id="KW-1185">Reference proteome</keyword>
<comment type="caution">
    <text evidence="2">The sequence shown here is derived from an EMBL/GenBank/DDBJ whole genome shotgun (WGS) entry which is preliminary data.</text>
</comment>
<dbReference type="Proteomes" id="UP000023775">
    <property type="component" value="Unassembled WGS sequence"/>
</dbReference>
<gene>
    <name evidence="2" type="ORF">G114_10170</name>
</gene>
<accession>N9VK52</accession>
<dbReference type="OrthoDB" id="5869372at2"/>
<proteinExistence type="predicted"/>
<evidence type="ECO:0000313" key="2">
    <source>
        <dbReference type="EMBL" id="ENY72013.1"/>
    </source>
</evidence>
<dbReference type="GO" id="GO:0016779">
    <property type="term" value="F:nucleotidyltransferase activity"/>
    <property type="evidence" value="ECO:0007669"/>
    <property type="project" value="InterPro"/>
</dbReference>
<dbReference type="Gene3D" id="3.30.460.10">
    <property type="entry name" value="Beta Polymerase, domain 2"/>
    <property type="match status" value="1"/>
</dbReference>
<protein>
    <recommendedName>
        <fullName evidence="1">Polymerase nucleotidyl transferase domain-containing protein</fullName>
    </recommendedName>
</protein>
<organism evidence="2 3">
    <name type="scientific">Aeromonas diversa CDC 2478-85</name>
    <dbReference type="NCBI Taxonomy" id="1268237"/>
    <lineage>
        <taxon>Bacteria</taxon>
        <taxon>Pseudomonadati</taxon>
        <taxon>Pseudomonadota</taxon>
        <taxon>Gammaproteobacteria</taxon>
        <taxon>Aeromonadales</taxon>
        <taxon>Aeromonadaceae</taxon>
        <taxon>Aeromonas</taxon>
    </lineage>
</organism>
<name>N9VK52_9GAMM</name>
<dbReference type="SUPFAM" id="SSF81301">
    <property type="entry name" value="Nucleotidyltransferase"/>
    <property type="match status" value="1"/>
</dbReference>
<dbReference type="RefSeq" id="WP_005352880.1">
    <property type="nucleotide sequence ID" value="NZ_APVG01000023.1"/>
</dbReference>
<evidence type="ECO:0000313" key="3">
    <source>
        <dbReference type="Proteomes" id="UP000023775"/>
    </source>
</evidence>